<dbReference type="Gene3D" id="1.10.10.580">
    <property type="entry name" value="Structural maintenance of chromosome 1. Chain E"/>
    <property type="match status" value="1"/>
</dbReference>
<gene>
    <name evidence="2" type="ORF">A3J66_03245</name>
</gene>
<proteinExistence type="predicted"/>
<accession>A0A1F6M426</accession>
<dbReference type="Gene3D" id="6.10.250.2410">
    <property type="match status" value="1"/>
</dbReference>
<evidence type="ECO:0000313" key="3">
    <source>
        <dbReference type="Proteomes" id="UP000176282"/>
    </source>
</evidence>
<organism evidence="2 3">
    <name type="scientific">Candidatus Magasanikbacteria bacterium RIFCSPHIGHO2_02_FULL_47_14</name>
    <dbReference type="NCBI Taxonomy" id="1798680"/>
    <lineage>
        <taxon>Bacteria</taxon>
        <taxon>Candidatus Magasanikiibacteriota</taxon>
    </lineage>
</organism>
<reference evidence="2 3" key="1">
    <citation type="journal article" date="2016" name="Nat. Commun.">
        <title>Thousands of microbial genomes shed light on interconnected biogeochemical processes in an aquifer system.</title>
        <authorList>
            <person name="Anantharaman K."/>
            <person name="Brown C.T."/>
            <person name="Hug L.A."/>
            <person name="Sharon I."/>
            <person name="Castelle C.J."/>
            <person name="Probst A.J."/>
            <person name="Thomas B.C."/>
            <person name="Singh A."/>
            <person name="Wilkins M.J."/>
            <person name="Karaoz U."/>
            <person name="Brodie E.L."/>
            <person name="Williams K.H."/>
            <person name="Hubbard S.S."/>
            <person name="Banfield J.F."/>
        </authorList>
    </citation>
    <scope>NUCLEOTIDE SEQUENCE [LARGE SCALE GENOMIC DNA]</scope>
</reference>
<name>A0A1F6M426_9BACT</name>
<dbReference type="PANTHER" id="PTHR33969">
    <property type="entry name" value="SEGREGATION AND CONDENSATION PROTEIN A"/>
    <property type="match status" value="1"/>
</dbReference>
<dbReference type="Proteomes" id="UP000176282">
    <property type="component" value="Unassembled WGS sequence"/>
</dbReference>
<dbReference type="AlphaFoldDB" id="A0A1F6M426"/>
<evidence type="ECO:0000313" key="2">
    <source>
        <dbReference type="EMBL" id="OGH66328.1"/>
    </source>
</evidence>
<dbReference type="EMBL" id="MFQB01000037">
    <property type="protein sequence ID" value="OGH66328.1"/>
    <property type="molecule type" value="Genomic_DNA"/>
</dbReference>
<protein>
    <recommendedName>
        <fullName evidence="1">Segregation and condensation protein A</fullName>
    </recommendedName>
</protein>
<dbReference type="Pfam" id="PF02616">
    <property type="entry name" value="SMC_ScpA"/>
    <property type="match status" value="2"/>
</dbReference>
<comment type="caution">
    <text evidence="2">The sequence shown here is derived from an EMBL/GenBank/DDBJ whole genome shotgun (WGS) entry which is preliminary data.</text>
</comment>
<dbReference type="PANTHER" id="PTHR33969:SF2">
    <property type="entry name" value="SEGREGATION AND CONDENSATION PROTEIN A"/>
    <property type="match status" value="1"/>
</dbReference>
<dbReference type="InterPro" id="IPR023093">
    <property type="entry name" value="ScpA-like_C"/>
</dbReference>
<evidence type="ECO:0000256" key="1">
    <source>
        <dbReference type="ARBA" id="ARBA00044777"/>
    </source>
</evidence>
<dbReference type="InterPro" id="IPR003768">
    <property type="entry name" value="ScpA"/>
</dbReference>
<sequence>MNVTLQLNTFSGPLDLLLSLIEEKKLLITEISLSEVTEQYLRVLEEVTDKNADQLADFLVIATRLLLLKSKTLLPSFLGEEESEPSLEEQLRLYKIFLDASKRMSSLWSAGHHGFFRIEPTRVPEEFVPPQNVTVQSLHQSMKMLLLRLTPPKSIPKITLDRSISVKDKIDHIRQLLKQARTCYFSDIIHDSANRTDIILGFMAVLELIKQRHLVVRQQDTFGTITLESV</sequence>
<dbReference type="STRING" id="1798680.A3J66_03245"/>